<dbReference type="Ensembl" id="ENSFHET00000006274.1">
    <property type="protein sequence ID" value="ENSFHEP00000005977.1"/>
    <property type="gene ID" value="ENSFHEG00000006968.1"/>
</dbReference>
<dbReference type="AlphaFoldDB" id="A0A3Q2P218"/>
<feature type="transmembrane region" description="Helical" evidence="6">
    <location>
        <begin position="265"/>
        <end position="287"/>
    </location>
</feature>
<feature type="domain" description="Sushi" evidence="8">
    <location>
        <begin position="202"/>
        <end position="261"/>
    </location>
</feature>
<evidence type="ECO:0000259" key="8">
    <source>
        <dbReference type="PROSITE" id="PS50923"/>
    </source>
</evidence>
<feature type="chain" id="PRO_5018614078" evidence="7">
    <location>
        <begin position="21"/>
        <end position="288"/>
    </location>
</feature>
<feature type="signal peptide" evidence="7">
    <location>
        <begin position="1"/>
        <end position="20"/>
    </location>
</feature>
<keyword evidence="6" id="KW-1133">Transmembrane helix</keyword>
<dbReference type="PANTHER" id="PTHR45656:SF4">
    <property type="entry name" value="PROTEIN CBR-CLEC-78"/>
    <property type="match status" value="1"/>
</dbReference>
<evidence type="ECO:0000256" key="6">
    <source>
        <dbReference type="SAM" id="Phobius"/>
    </source>
</evidence>
<evidence type="ECO:0000256" key="4">
    <source>
        <dbReference type="ARBA" id="ARBA00023157"/>
    </source>
</evidence>
<dbReference type="Gene3D" id="2.10.70.10">
    <property type="entry name" value="Complement Module, domain 1"/>
    <property type="match status" value="4"/>
</dbReference>
<evidence type="ECO:0000256" key="5">
    <source>
        <dbReference type="PROSITE-ProRule" id="PRU00302"/>
    </source>
</evidence>
<protein>
    <submittedName>
        <fullName evidence="9">Complement component receptor 1-like protein</fullName>
    </submittedName>
</protein>
<keyword evidence="6" id="KW-0472">Membrane</keyword>
<dbReference type="GeneTree" id="ENSGT00940000154967"/>
<dbReference type="CDD" id="cd00033">
    <property type="entry name" value="CCP"/>
    <property type="match status" value="4"/>
</dbReference>
<comment type="caution">
    <text evidence="5">Lacks conserved residue(s) required for the propagation of feature annotation.</text>
</comment>
<evidence type="ECO:0000256" key="3">
    <source>
        <dbReference type="ARBA" id="ARBA00022737"/>
    </source>
</evidence>
<name>A0A3Q2P218_FUNHE</name>
<evidence type="ECO:0000313" key="10">
    <source>
        <dbReference type="Proteomes" id="UP000265000"/>
    </source>
</evidence>
<proteinExistence type="predicted"/>
<keyword evidence="1 5" id="KW-0768">Sushi</keyword>
<dbReference type="SMART" id="SM00032">
    <property type="entry name" value="CCP"/>
    <property type="match status" value="4"/>
</dbReference>
<keyword evidence="2 7" id="KW-0732">Signal</keyword>
<dbReference type="InterPro" id="IPR051277">
    <property type="entry name" value="SEZ6_CSMD_C4BPB_Regulators"/>
</dbReference>
<evidence type="ECO:0000256" key="2">
    <source>
        <dbReference type="ARBA" id="ARBA00022729"/>
    </source>
</evidence>
<dbReference type="InterPro" id="IPR035976">
    <property type="entry name" value="Sushi/SCR/CCP_sf"/>
</dbReference>
<evidence type="ECO:0000256" key="7">
    <source>
        <dbReference type="SAM" id="SignalP"/>
    </source>
</evidence>
<dbReference type="STRING" id="8078.ENSFHEP00000005977"/>
<dbReference type="Proteomes" id="UP000265000">
    <property type="component" value="Unplaced"/>
</dbReference>
<feature type="disulfide bond" evidence="5">
    <location>
        <begin position="54"/>
        <end position="81"/>
    </location>
</feature>
<reference evidence="9" key="2">
    <citation type="submission" date="2025-09" db="UniProtKB">
        <authorList>
            <consortium name="Ensembl"/>
        </authorList>
    </citation>
    <scope>IDENTIFICATION</scope>
</reference>
<accession>A0A3Q2P218</accession>
<keyword evidence="4 5" id="KW-1015">Disulfide bond</keyword>
<dbReference type="InterPro" id="IPR000436">
    <property type="entry name" value="Sushi_SCR_CCP_dom"/>
</dbReference>
<dbReference type="SUPFAM" id="SSF57535">
    <property type="entry name" value="Complement control module/SCR domain"/>
    <property type="match status" value="4"/>
</dbReference>
<feature type="disulfide bond" evidence="5">
    <location>
        <begin position="232"/>
        <end position="259"/>
    </location>
</feature>
<sequence length="288" mass="31155">MSVFALFLLSSLGFAVTARAQSCSKPAGRNNMHLKDEYILKDTFEDGSTVAFACDIGYTSTRGSGSIKCAAGLWTPVELTCERKNCGAFEEVANGAVNYPTGTQFGDKAIVTCNTGYRLVGKNEIICGDEGWLGRVPVCEVLRCPQPGGIANGGFSPQKEEYSYRDTVKYSCNNGYTLNGSKELICGRNEKFEPSPPSCIWVRCKDPEIKNAKQIDGSRPPYGHQATVIYACENGYSMRGQSNLVCNMSSQWAPRLPQCVNNGNAVVGGLTGGLAVSITVLLVQNYWM</sequence>
<dbReference type="PANTHER" id="PTHR45656">
    <property type="entry name" value="PROTEIN CBR-CLEC-78"/>
    <property type="match status" value="1"/>
</dbReference>
<reference evidence="9" key="1">
    <citation type="submission" date="2025-08" db="UniProtKB">
        <authorList>
            <consortium name="Ensembl"/>
        </authorList>
    </citation>
    <scope>IDENTIFICATION</scope>
</reference>
<dbReference type="FunFam" id="2.10.70.10:FF:000014">
    <property type="entry name" value="Membrane cofactor protein"/>
    <property type="match status" value="2"/>
</dbReference>
<keyword evidence="6" id="KW-0812">Transmembrane</keyword>
<keyword evidence="10" id="KW-1185">Reference proteome</keyword>
<feature type="domain" description="Sushi" evidence="8">
    <location>
        <begin position="21"/>
        <end position="83"/>
    </location>
</feature>
<feature type="disulfide bond" evidence="5">
    <location>
        <begin position="172"/>
        <end position="199"/>
    </location>
</feature>
<dbReference type="PROSITE" id="PS50923">
    <property type="entry name" value="SUSHI"/>
    <property type="match status" value="4"/>
</dbReference>
<keyword evidence="3" id="KW-0677">Repeat</keyword>
<feature type="domain" description="Sushi" evidence="8">
    <location>
        <begin position="142"/>
        <end position="201"/>
    </location>
</feature>
<evidence type="ECO:0000256" key="1">
    <source>
        <dbReference type="ARBA" id="ARBA00022659"/>
    </source>
</evidence>
<evidence type="ECO:0000313" key="9">
    <source>
        <dbReference type="Ensembl" id="ENSFHEP00000005977.1"/>
    </source>
</evidence>
<dbReference type="Pfam" id="PF00084">
    <property type="entry name" value="Sushi"/>
    <property type="match status" value="4"/>
</dbReference>
<feature type="domain" description="Sushi" evidence="8">
    <location>
        <begin position="84"/>
        <end position="141"/>
    </location>
</feature>
<organism evidence="9 10">
    <name type="scientific">Fundulus heteroclitus</name>
    <name type="common">Killifish</name>
    <name type="synonym">Mummichog</name>
    <dbReference type="NCBI Taxonomy" id="8078"/>
    <lineage>
        <taxon>Eukaryota</taxon>
        <taxon>Metazoa</taxon>
        <taxon>Chordata</taxon>
        <taxon>Craniata</taxon>
        <taxon>Vertebrata</taxon>
        <taxon>Euteleostomi</taxon>
        <taxon>Actinopterygii</taxon>
        <taxon>Neopterygii</taxon>
        <taxon>Teleostei</taxon>
        <taxon>Neoteleostei</taxon>
        <taxon>Acanthomorphata</taxon>
        <taxon>Ovalentaria</taxon>
        <taxon>Atherinomorphae</taxon>
        <taxon>Cyprinodontiformes</taxon>
        <taxon>Fundulidae</taxon>
        <taxon>Fundulus</taxon>
    </lineage>
</organism>